<keyword evidence="3" id="KW-1185">Reference proteome</keyword>
<comment type="caution">
    <text evidence="2">The sequence shown here is derived from an EMBL/GenBank/DDBJ whole genome shotgun (WGS) entry which is preliminary data.</text>
</comment>
<evidence type="ECO:0000256" key="1">
    <source>
        <dbReference type="SAM" id="MobiDB-lite"/>
    </source>
</evidence>
<gene>
    <name evidence="2" type="ORF">PDE001_LOCUS11073</name>
</gene>
<accession>A0AAV0VBZ2</accession>
<proteinExistence type="predicted"/>
<dbReference type="AlphaFoldDB" id="A0AAV0VBZ2"/>
<dbReference type="Proteomes" id="UP001162029">
    <property type="component" value="Unassembled WGS sequence"/>
</dbReference>
<name>A0AAV0VBZ2_9STRA</name>
<evidence type="ECO:0000313" key="3">
    <source>
        <dbReference type="Proteomes" id="UP001162029"/>
    </source>
</evidence>
<evidence type="ECO:0000313" key="2">
    <source>
        <dbReference type="EMBL" id="CAI5746053.1"/>
    </source>
</evidence>
<reference evidence="2" key="1">
    <citation type="submission" date="2022-12" db="EMBL/GenBank/DDBJ databases">
        <authorList>
            <person name="Webb A."/>
        </authorList>
    </citation>
    <scope>NUCLEOTIDE SEQUENCE</scope>
    <source>
        <strain evidence="2">Pd1</strain>
    </source>
</reference>
<feature type="region of interest" description="Disordered" evidence="1">
    <location>
        <begin position="117"/>
        <end position="137"/>
    </location>
</feature>
<sequence length="137" mass="15074">MRELKMKKLKDLVQTKLTTLRQQRTCDAAAGYDLYATSTSFANGPIYSKLQTCVNELQTQLANVLAGSEARACEAYEKEGFALFVRVEFTAPITSMETQKGSALCSPTSSVSIFTDNGKSDSSCSEFPKSTDDWGEW</sequence>
<protein>
    <submittedName>
        <fullName evidence="2">Uncharacterized protein</fullName>
    </submittedName>
</protein>
<dbReference type="EMBL" id="CANTFM010002349">
    <property type="protein sequence ID" value="CAI5746053.1"/>
    <property type="molecule type" value="Genomic_DNA"/>
</dbReference>
<organism evidence="2 3">
    <name type="scientific">Peronospora destructor</name>
    <dbReference type="NCBI Taxonomy" id="86335"/>
    <lineage>
        <taxon>Eukaryota</taxon>
        <taxon>Sar</taxon>
        <taxon>Stramenopiles</taxon>
        <taxon>Oomycota</taxon>
        <taxon>Peronosporomycetes</taxon>
        <taxon>Peronosporales</taxon>
        <taxon>Peronosporaceae</taxon>
        <taxon>Peronospora</taxon>
    </lineage>
</organism>